<evidence type="ECO:0000313" key="1">
    <source>
        <dbReference type="EMBL" id="THE39640.1"/>
    </source>
</evidence>
<dbReference type="RefSeq" id="WP_048221019.1">
    <property type="nucleotide sequence ID" value="NZ_QFVP01000004.1"/>
</dbReference>
<dbReference type="EMBL" id="QFVP01000004">
    <property type="protein sequence ID" value="THE39640.1"/>
    <property type="molecule type" value="Genomic_DNA"/>
</dbReference>
<keyword evidence="2" id="KW-1185">Reference proteome</keyword>
<sequence length="569" mass="65266">MRLIACVHRRGLRWPVCRVLQDPERCFSRLPENTTVITFARVKSAPVHKLTAVERFLDITTANVVCSHWDFSPLAAQLLWDTAHLIPVGGCLYLLESEGVGELLSRSYYKNRFVEITSAIPGIRCFQKKSLLPAENDRGLDAWSFCIPVGGTDADMLNACVERILSLGVEQQEIILCGQVPEDFSYFSEVKIIGEALPEYPIHITKKKNMLVKAATLPNLCILHDRVLLPVNFKDAIKRFGDNYPFVGFQSFWFADQWQATPRRYSDFGTISSVPEALIKAERLRRTEIKEFNPMKMAAQHPVRSHFGHDYLTGSLYLCKRSVWHCLPQNENLFWGEFEDVEQGIQAAVAGIPSRVNPYSLTESQRYRSIMHGYGVLSGVVKNGCIRQERSPMEWWGFTRKPALDITHQEGIKRLAAFAQRYTGSDILVRQIQHRPLTGVRRFCLIAKLLWQTQGNTKHLVEDWFKEVLCESYDPVSRESFQFVLNSAASVADKKLFFLKHISLTRQLFNNFFSSPFIMPDKTQEKTGINKFIGTFIAAVWLKFFSRHTAFPISLLQLWRILRNHRGVV</sequence>
<dbReference type="SUPFAM" id="SSF53448">
    <property type="entry name" value="Nucleotide-diphospho-sugar transferases"/>
    <property type="match status" value="1"/>
</dbReference>
<reference evidence="1 2" key="1">
    <citation type="submission" date="2018-05" db="EMBL/GenBank/DDBJ databases">
        <title>Isolation and genomic analyses of lactose-positive bacteria from faecal samples of preterm neonates.</title>
        <authorList>
            <person name="Chen Y."/>
            <person name="Brook T.C."/>
            <person name="O'Neill I."/>
            <person name="Soe C.Z."/>
            <person name="Hall L.J."/>
            <person name="Hoyles L."/>
        </authorList>
    </citation>
    <scope>NUCLEOTIDE SEQUENCE [LARGE SCALE GENOMIC DNA]</scope>
    <source>
        <strain evidence="1 2">P080C CL</strain>
    </source>
</reference>
<organism evidence="1 2">
    <name type="scientific">Citrobacter murliniae</name>
    <dbReference type="NCBI Taxonomy" id="67829"/>
    <lineage>
        <taxon>Bacteria</taxon>
        <taxon>Pseudomonadati</taxon>
        <taxon>Pseudomonadota</taxon>
        <taxon>Gammaproteobacteria</taxon>
        <taxon>Enterobacterales</taxon>
        <taxon>Enterobacteriaceae</taxon>
        <taxon>Citrobacter</taxon>
        <taxon>Citrobacter freundii complex</taxon>
    </lineage>
</organism>
<accession>A0ABY2PW28</accession>
<comment type="caution">
    <text evidence="1">The sequence shown here is derived from an EMBL/GenBank/DDBJ whole genome shotgun (WGS) entry which is preliminary data.</text>
</comment>
<name>A0ABY2PW28_9ENTR</name>
<dbReference type="Proteomes" id="UP000306790">
    <property type="component" value="Unassembled WGS sequence"/>
</dbReference>
<proteinExistence type="predicted"/>
<evidence type="ECO:0000313" key="2">
    <source>
        <dbReference type="Proteomes" id="UP000306790"/>
    </source>
</evidence>
<dbReference type="InterPro" id="IPR029044">
    <property type="entry name" value="Nucleotide-diphossugar_trans"/>
</dbReference>
<protein>
    <submittedName>
        <fullName evidence="1">Uncharacterized protein</fullName>
    </submittedName>
</protein>
<gene>
    <name evidence="1" type="ORF">DJ535_09240</name>
</gene>